<dbReference type="PROSITE" id="PS00101">
    <property type="entry name" value="HEXAPEP_TRANSFERASES"/>
    <property type="match status" value="1"/>
</dbReference>
<dbReference type="CDD" id="cd03349">
    <property type="entry name" value="LbH_XAT"/>
    <property type="match status" value="1"/>
</dbReference>
<dbReference type="InterPro" id="IPR001451">
    <property type="entry name" value="Hexapep"/>
</dbReference>
<comment type="similarity">
    <text evidence="1">Belongs to the transferase hexapeptide repeat family.</text>
</comment>
<dbReference type="InterPro" id="IPR050179">
    <property type="entry name" value="Trans_hexapeptide_repeat"/>
</dbReference>
<organism evidence="5 6">
    <name type="scientific">Acinetobacter chinensis</name>
    <dbReference type="NCBI Taxonomy" id="2004650"/>
    <lineage>
        <taxon>Bacteria</taxon>
        <taxon>Pseudomonadati</taxon>
        <taxon>Pseudomonadota</taxon>
        <taxon>Gammaproteobacteria</taxon>
        <taxon>Moraxellales</taxon>
        <taxon>Moraxellaceae</taxon>
        <taxon>Acinetobacter</taxon>
    </lineage>
</organism>
<name>A0A3B7LUI7_9GAMM</name>
<dbReference type="GO" id="GO:0016746">
    <property type="term" value="F:acyltransferase activity"/>
    <property type="evidence" value="ECO:0007669"/>
    <property type="project" value="UniProtKB-KW"/>
</dbReference>
<dbReference type="AlphaFoldDB" id="A0A3B7LUI7"/>
<protein>
    <submittedName>
        <fullName evidence="5">Antibiotic acetyltransferase</fullName>
    </submittedName>
</protein>
<proteinExistence type="inferred from homology"/>
<dbReference type="Pfam" id="PF00132">
    <property type="entry name" value="Hexapep"/>
    <property type="match status" value="1"/>
</dbReference>
<evidence type="ECO:0000313" key="6">
    <source>
        <dbReference type="Proteomes" id="UP000263753"/>
    </source>
</evidence>
<evidence type="ECO:0000313" key="5">
    <source>
        <dbReference type="EMBL" id="AXY55417.1"/>
    </source>
</evidence>
<dbReference type="RefSeq" id="WP_087514187.1">
    <property type="nucleotide sequence ID" value="NZ_CP032134.1"/>
</dbReference>
<evidence type="ECO:0000256" key="4">
    <source>
        <dbReference type="ARBA" id="ARBA00023315"/>
    </source>
</evidence>
<sequence length="249" mass="28365">MLYQNIKDILQEKRIFFSGNGTSRHHDDDVLKFFPDLKMEPYSAILRGNILWSIGSFSYSFSILPANTKMGRYCSIAKGISVLGVRHPLEWLTTSSSTYDPKFHIFSKFLQDHNSDITAMNVRRRPSAMREHGLIIGHDVWIGANAVLKNDLIIGNGAVIAANAVVTKDVPAYAVVGGNPAKVIKYRFSEEQIQKLLESEWWNYEFPDIQQLDIENIDEFLEQFARIKASLQPFKPEPLTVNDFRSVVK</sequence>
<gene>
    <name evidence="5" type="ORF">CDG60_01600</name>
</gene>
<dbReference type="EMBL" id="CP032134">
    <property type="protein sequence ID" value="AXY55417.1"/>
    <property type="molecule type" value="Genomic_DNA"/>
</dbReference>
<evidence type="ECO:0000256" key="3">
    <source>
        <dbReference type="ARBA" id="ARBA00022737"/>
    </source>
</evidence>
<evidence type="ECO:0000256" key="2">
    <source>
        <dbReference type="ARBA" id="ARBA00022679"/>
    </source>
</evidence>
<keyword evidence="4" id="KW-0012">Acyltransferase</keyword>
<dbReference type="Gene3D" id="2.160.10.10">
    <property type="entry name" value="Hexapeptide repeat proteins"/>
    <property type="match status" value="1"/>
</dbReference>
<dbReference type="Proteomes" id="UP000263753">
    <property type="component" value="Chromosome"/>
</dbReference>
<dbReference type="InterPro" id="IPR011004">
    <property type="entry name" value="Trimer_LpxA-like_sf"/>
</dbReference>
<dbReference type="InterPro" id="IPR018357">
    <property type="entry name" value="Hexapep_transf_CS"/>
</dbReference>
<dbReference type="PANTHER" id="PTHR43300:SF11">
    <property type="entry name" value="ACETYLTRANSFERASE RV3034C-RELATED"/>
    <property type="match status" value="1"/>
</dbReference>
<keyword evidence="2 5" id="KW-0808">Transferase</keyword>
<evidence type="ECO:0000256" key="1">
    <source>
        <dbReference type="ARBA" id="ARBA00007274"/>
    </source>
</evidence>
<dbReference type="PANTHER" id="PTHR43300">
    <property type="entry name" value="ACETYLTRANSFERASE"/>
    <property type="match status" value="1"/>
</dbReference>
<dbReference type="SUPFAM" id="SSF51161">
    <property type="entry name" value="Trimeric LpxA-like enzymes"/>
    <property type="match status" value="1"/>
</dbReference>
<accession>A0A3B7LUI7</accession>
<reference evidence="6" key="1">
    <citation type="submission" date="2018-09" db="EMBL/GenBank/DDBJ databases">
        <title>The complete genome of Acinetobacter sp. strain WCHAc010005.</title>
        <authorList>
            <person name="Hu Y."/>
            <person name="Long H."/>
            <person name="Feng Y."/>
            <person name="Zong Z."/>
        </authorList>
    </citation>
    <scope>NUCLEOTIDE SEQUENCE [LARGE SCALE GENOMIC DNA]</scope>
    <source>
        <strain evidence="6">WCHAc010005</strain>
    </source>
</reference>
<dbReference type="KEGG" id="achi:CDG60_01600"/>
<keyword evidence="3" id="KW-0677">Repeat</keyword>